<sequence>MRFMENEGDNIEIFEEILNNLSLHGTNDIIPDLCTVFEDDIAEPTADDYLIETIFYIAKRNGLEDGLLKLANGIPSMLPHAKFWAERIHRTLLNSEIYLEAYMNALDQVNSSAKLIIKDILQAIKEDEPPNLEKVNIILDKLNYK</sequence>
<dbReference type="Proteomes" id="UP000268829">
    <property type="component" value="Unassembled WGS sequence"/>
</dbReference>
<comment type="caution">
    <text evidence="2">The sequence shown here is derived from an EMBL/GenBank/DDBJ whole genome shotgun (WGS) entry which is preliminary data.</text>
</comment>
<reference evidence="2 3" key="1">
    <citation type="submission" date="2018-10" db="EMBL/GenBank/DDBJ databases">
        <title>Phylogenomics of Brevibacillus.</title>
        <authorList>
            <person name="Dunlap C."/>
        </authorList>
    </citation>
    <scope>NUCLEOTIDE SEQUENCE [LARGE SCALE GENOMIC DNA]</scope>
    <source>
        <strain evidence="2 3">DSM 100115</strain>
    </source>
</reference>
<organism evidence="2 3">
    <name type="scientific">Brevibacillus gelatini</name>
    <dbReference type="NCBI Taxonomy" id="1655277"/>
    <lineage>
        <taxon>Bacteria</taxon>
        <taxon>Bacillati</taxon>
        <taxon>Bacillota</taxon>
        <taxon>Bacilli</taxon>
        <taxon>Bacillales</taxon>
        <taxon>Paenibacillaceae</taxon>
        <taxon>Brevibacillus</taxon>
    </lineage>
</organism>
<evidence type="ECO:0000313" key="3">
    <source>
        <dbReference type="Proteomes" id="UP000268829"/>
    </source>
</evidence>
<proteinExistence type="predicted"/>
<dbReference type="OrthoDB" id="7009327at2"/>
<dbReference type="InterPro" id="IPR029084">
    <property type="entry name" value="Imm30"/>
</dbReference>
<gene>
    <name evidence="2" type="ORF">EDM57_22390</name>
</gene>
<evidence type="ECO:0000313" key="2">
    <source>
        <dbReference type="EMBL" id="RNB51668.1"/>
    </source>
</evidence>
<dbReference type="Pfam" id="PF15565">
    <property type="entry name" value="Imm30"/>
    <property type="match status" value="1"/>
</dbReference>
<feature type="domain" description="Immunity protein 30" evidence="1">
    <location>
        <begin position="9"/>
        <end position="102"/>
    </location>
</feature>
<dbReference type="EMBL" id="RHHS01000066">
    <property type="protein sequence ID" value="RNB51668.1"/>
    <property type="molecule type" value="Genomic_DNA"/>
</dbReference>
<name>A0A3M8AKE4_9BACL</name>
<keyword evidence="3" id="KW-1185">Reference proteome</keyword>
<protein>
    <recommendedName>
        <fullName evidence="1">Immunity protein 30 domain-containing protein</fullName>
    </recommendedName>
</protein>
<dbReference type="AlphaFoldDB" id="A0A3M8AKE4"/>
<dbReference type="RefSeq" id="WP_122906886.1">
    <property type="nucleotide sequence ID" value="NZ_RHHS01000066.1"/>
</dbReference>
<evidence type="ECO:0000259" key="1">
    <source>
        <dbReference type="Pfam" id="PF15565"/>
    </source>
</evidence>
<accession>A0A3M8AKE4</accession>